<dbReference type="GO" id="GO:0003723">
    <property type="term" value="F:RNA binding"/>
    <property type="evidence" value="ECO:0007669"/>
    <property type="project" value="InterPro"/>
</dbReference>
<comment type="caution">
    <text evidence="3">The sequence shown here is derived from an EMBL/GenBank/DDBJ whole genome shotgun (WGS) entry which is preliminary data.</text>
</comment>
<feature type="domain" description="ANTAR" evidence="2">
    <location>
        <begin position="139"/>
        <end position="200"/>
    </location>
</feature>
<dbReference type="Pfam" id="PF00072">
    <property type="entry name" value="Response_reg"/>
    <property type="match status" value="1"/>
</dbReference>
<evidence type="ECO:0000259" key="2">
    <source>
        <dbReference type="PROSITE" id="PS50921"/>
    </source>
</evidence>
<evidence type="ECO:0000259" key="1">
    <source>
        <dbReference type="PROSITE" id="PS50110"/>
    </source>
</evidence>
<dbReference type="InterPro" id="IPR036388">
    <property type="entry name" value="WH-like_DNA-bd_sf"/>
</dbReference>
<dbReference type="PROSITE" id="PS50921">
    <property type="entry name" value="ANTAR"/>
    <property type="match status" value="1"/>
</dbReference>
<dbReference type="AlphaFoldDB" id="A0A644WSY9"/>
<dbReference type="InterPro" id="IPR011006">
    <property type="entry name" value="CheY-like_superfamily"/>
</dbReference>
<dbReference type="PANTHER" id="PTHR43367">
    <property type="match status" value="1"/>
</dbReference>
<reference evidence="3" key="1">
    <citation type="submission" date="2019-08" db="EMBL/GenBank/DDBJ databases">
        <authorList>
            <person name="Kucharzyk K."/>
            <person name="Murdoch R.W."/>
            <person name="Higgins S."/>
            <person name="Loffler F."/>
        </authorList>
    </citation>
    <scope>NUCLEOTIDE SEQUENCE</scope>
</reference>
<dbReference type="SMART" id="SM00448">
    <property type="entry name" value="REC"/>
    <property type="match status" value="1"/>
</dbReference>
<dbReference type="InterPro" id="IPR001789">
    <property type="entry name" value="Sig_transdc_resp-reg_receiver"/>
</dbReference>
<proteinExistence type="predicted"/>
<dbReference type="EMBL" id="VSSQ01001118">
    <property type="protein sequence ID" value="MPM05293.1"/>
    <property type="molecule type" value="Genomic_DNA"/>
</dbReference>
<dbReference type="GO" id="GO:0000160">
    <property type="term" value="P:phosphorelay signal transduction system"/>
    <property type="evidence" value="ECO:0007669"/>
    <property type="project" value="InterPro"/>
</dbReference>
<gene>
    <name evidence="3" type="primary">pdtaR_3</name>
    <name evidence="3" type="ORF">SDC9_51581</name>
</gene>
<dbReference type="InterPro" id="IPR005561">
    <property type="entry name" value="ANTAR"/>
</dbReference>
<dbReference type="PANTHER" id="PTHR43367:SF1">
    <property type="entry name" value="TWO-COMPONENT RESPONSE REGULATOR-LIKE APRR6-RELATED"/>
    <property type="match status" value="1"/>
</dbReference>
<dbReference type="PROSITE" id="PS50110">
    <property type="entry name" value="RESPONSE_REGULATORY"/>
    <property type="match status" value="1"/>
</dbReference>
<feature type="domain" description="Response regulatory" evidence="1">
    <location>
        <begin position="19"/>
        <end position="133"/>
    </location>
</feature>
<evidence type="ECO:0000313" key="3">
    <source>
        <dbReference type="EMBL" id="MPM05293.1"/>
    </source>
</evidence>
<sequence>MRSGNGTNENGGANMEKLRVLIADDEALIRLDVREMLIDAGHTVVAEAKNGDDAIRFVRELKPDFVIMDVKMPGSDGINASKVIVDEQLAPVLLLTAYSQEDIVSKANDAGVLAYLVKPVREEQLFPAMEVAYARFKDIRALGLELESLKSSLETRKLLDRAKGILMDAHGFTEAEAYRKMQQYSMNQRITIKQLAEAIISAAAKKK</sequence>
<dbReference type="Pfam" id="PF03861">
    <property type="entry name" value="ANTAR"/>
    <property type="match status" value="1"/>
</dbReference>
<dbReference type="Gene3D" id="1.10.10.10">
    <property type="entry name" value="Winged helix-like DNA-binding domain superfamily/Winged helix DNA-binding domain"/>
    <property type="match status" value="1"/>
</dbReference>
<dbReference type="SUPFAM" id="SSF52172">
    <property type="entry name" value="CheY-like"/>
    <property type="match status" value="1"/>
</dbReference>
<name>A0A644WSY9_9ZZZZ</name>
<accession>A0A644WSY9</accession>
<dbReference type="InterPro" id="IPR008327">
    <property type="entry name" value="Sig_transdc_resp-reg_antiterm"/>
</dbReference>
<protein>
    <submittedName>
        <fullName evidence="3">Putative transcriptional regulatory protein pdtaR</fullName>
    </submittedName>
</protein>
<organism evidence="3">
    <name type="scientific">bioreactor metagenome</name>
    <dbReference type="NCBI Taxonomy" id="1076179"/>
    <lineage>
        <taxon>unclassified sequences</taxon>
        <taxon>metagenomes</taxon>
        <taxon>ecological metagenomes</taxon>
    </lineage>
</organism>
<dbReference type="PIRSF" id="PIRSF036382">
    <property type="entry name" value="RR_antiterm"/>
    <property type="match status" value="1"/>
</dbReference>
<dbReference type="SMART" id="SM01012">
    <property type="entry name" value="ANTAR"/>
    <property type="match status" value="1"/>
</dbReference>
<dbReference type="Gene3D" id="3.40.50.2300">
    <property type="match status" value="1"/>
</dbReference>